<keyword evidence="7" id="KW-0698">rRNA processing</keyword>
<evidence type="ECO:0000256" key="2">
    <source>
        <dbReference type="ARBA" id="ARBA00022722"/>
    </source>
</evidence>
<dbReference type="Proteomes" id="UP001501207">
    <property type="component" value="Unassembled WGS sequence"/>
</dbReference>
<accession>A0ABP8FCA8</accession>
<keyword evidence="4 7" id="KW-0255">Endonuclease</keyword>
<keyword evidence="6 7" id="KW-0862">Zinc</keyword>
<dbReference type="InterPro" id="IPR002036">
    <property type="entry name" value="YbeY"/>
</dbReference>
<proteinExistence type="inferred from homology"/>
<dbReference type="Pfam" id="PF02130">
    <property type="entry name" value="YbeY"/>
    <property type="match status" value="1"/>
</dbReference>
<keyword evidence="7" id="KW-0963">Cytoplasm</keyword>
<evidence type="ECO:0000256" key="4">
    <source>
        <dbReference type="ARBA" id="ARBA00022759"/>
    </source>
</evidence>
<keyword evidence="9" id="KW-1185">Reference proteome</keyword>
<comment type="similarity">
    <text evidence="1 7">Belongs to the endoribonuclease YbeY family.</text>
</comment>
<dbReference type="Gene3D" id="3.40.390.30">
    <property type="entry name" value="Metalloproteases ('zincins'), catalytic domain"/>
    <property type="match status" value="1"/>
</dbReference>
<dbReference type="EC" id="3.1.-.-" evidence="7"/>
<evidence type="ECO:0000256" key="5">
    <source>
        <dbReference type="ARBA" id="ARBA00022801"/>
    </source>
</evidence>
<dbReference type="PANTHER" id="PTHR46986:SF1">
    <property type="entry name" value="ENDORIBONUCLEASE YBEY, CHLOROPLASTIC"/>
    <property type="match status" value="1"/>
</dbReference>
<evidence type="ECO:0000256" key="6">
    <source>
        <dbReference type="ARBA" id="ARBA00022833"/>
    </source>
</evidence>
<dbReference type="PANTHER" id="PTHR46986">
    <property type="entry name" value="ENDORIBONUCLEASE YBEY, CHLOROPLASTIC"/>
    <property type="match status" value="1"/>
</dbReference>
<feature type="binding site" evidence="7">
    <location>
        <position position="112"/>
    </location>
    <ligand>
        <name>Zn(2+)</name>
        <dbReference type="ChEBI" id="CHEBI:29105"/>
        <note>catalytic</note>
    </ligand>
</feature>
<evidence type="ECO:0000313" key="9">
    <source>
        <dbReference type="Proteomes" id="UP001501207"/>
    </source>
</evidence>
<dbReference type="EMBL" id="BAABFN010000001">
    <property type="protein sequence ID" value="GAA4300332.1"/>
    <property type="molecule type" value="Genomic_DNA"/>
</dbReference>
<comment type="function">
    <text evidence="7">Single strand-specific metallo-endoribonuclease involved in late-stage 70S ribosome quality control and in maturation of the 3' terminus of the 16S rRNA.</text>
</comment>
<evidence type="ECO:0000313" key="8">
    <source>
        <dbReference type="EMBL" id="GAA4300332.1"/>
    </source>
</evidence>
<comment type="caution">
    <text evidence="8">The sequence shown here is derived from an EMBL/GenBank/DDBJ whole genome shotgun (WGS) entry which is preliminary data.</text>
</comment>
<evidence type="ECO:0000256" key="7">
    <source>
        <dbReference type="HAMAP-Rule" id="MF_00009"/>
    </source>
</evidence>
<keyword evidence="2 7" id="KW-0540">Nuclease</keyword>
<evidence type="ECO:0000256" key="3">
    <source>
        <dbReference type="ARBA" id="ARBA00022723"/>
    </source>
</evidence>
<gene>
    <name evidence="7 8" type="primary">ybeY</name>
    <name evidence="8" type="ORF">GCM10023143_01190</name>
</gene>
<keyword evidence="5 7" id="KW-0378">Hydrolase</keyword>
<feature type="binding site" evidence="7">
    <location>
        <position position="118"/>
    </location>
    <ligand>
        <name>Zn(2+)</name>
        <dbReference type="ChEBI" id="CHEBI:29105"/>
        <note>catalytic</note>
    </ligand>
</feature>
<sequence>MAVRFFQEDVSLPLRDRRRLKAFLEQLGRQEGRPVARLHYIFCTDEYLLEINRQFLHHDTYTDIITFDLSEAPGALQGEIYISLPRVRENAEKFGAGFDQELHRVIFHGLLHLCGYKDKTKDDRQQMRKKEEEYLTLYFK</sequence>
<dbReference type="NCBIfam" id="TIGR00043">
    <property type="entry name" value="rRNA maturation RNase YbeY"/>
    <property type="match status" value="1"/>
</dbReference>
<comment type="cofactor">
    <cofactor evidence="7">
        <name>Zn(2+)</name>
        <dbReference type="ChEBI" id="CHEBI:29105"/>
    </cofactor>
    <text evidence="7">Binds 1 zinc ion.</text>
</comment>
<keyword evidence="7" id="KW-0690">Ribosome biogenesis</keyword>
<name>A0ABP8FCA8_9BACT</name>
<dbReference type="SUPFAM" id="SSF55486">
    <property type="entry name" value="Metalloproteases ('zincins'), catalytic domain"/>
    <property type="match status" value="1"/>
</dbReference>
<dbReference type="InterPro" id="IPR023091">
    <property type="entry name" value="MetalPrtase_cat_dom_sf_prd"/>
</dbReference>
<feature type="binding site" evidence="7">
    <location>
        <position position="108"/>
    </location>
    <ligand>
        <name>Zn(2+)</name>
        <dbReference type="ChEBI" id="CHEBI:29105"/>
        <note>catalytic</note>
    </ligand>
</feature>
<dbReference type="HAMAP" id="MF_00009">
    <property type="entry name" value="Endoribonucl_YbeY"/>
    <property type="match status" value="1"/>
</dbReference>
<organism evidence="8 9">
    <name type="scientific">Compostibacter hankyongensis</name>
    <dbReference type="NCBI Taxonomy" id="1007089"/>
    <lineage>
        <taxon>Bacteria</taxon>
        <taxon>Pseudomonadati</taxon>
        <taxon>Bacteroidota</taxon>
        <taxon>Chitinophagia</taxon>
        <taxon>Chitinophagales</taxon>
        <taxon>Chitinophagaceae</taxon>
        <taxon>Compostibacter</taxon>
    </lineage>
</organism>
<keyword evidence="3 7" id="KW-0479">Metal-binding</keyword>
<comment type="subcellular location">
    <subcellularLocation>
        <location evidence="7">Cytoplasm</location>
    </subcellularLocation>
</comment>
<reference evidence="9" key="1">
    <citation type="journal article" date="2019" name="Int. J. Syst. Evol. Microbiol.">
        <title>The Global Catalogue of Microorganisms (GCM) 10K type strain sequencing project: providing services to taxonomists for standard genome sequencing and annotation.</title>
        <authorList>
            <consortium name="The Broad Institute Genomics Platform"/>
            <consortium name="The Broad Institute Genome Sequencing Center for Infectious Disease"/>
            <person name="Wu L."/>
            <person name="Ma J."/>
        </authorList>
    </citation>
    <scope>NUCLEOTIDE SEQUENCE [LARGE SCALE GENOMIC DNA]</scope>
    <source>
        <strain evidence="9">JCM 17664</strain>
    </source>
</reference>
<protein>
    <recommendedName>
        <fullName evidence="7">Endoribonuclease YbeY</fullName>
        <ecNumber evidence="7">3.1.-.-</ecNumber>
    </recommendedName>
</protein>
<evidence type="ECO:0000256" key="1">
    <source>
        <dbReference type="ARBA" id="ARBA00010875"/>
    </source>
</evidence>